<dbReference type="Proteomes" id="UP000756860">
    <property type="component" value="Unassembled WGS sequence"/>
</dbReference>
<dbReference type="InterPro" id="IPR000086">
    <property type="entry name" value="NUDIX_hydrolase_dom"/>
</dbReference>
<dbReference type="GO" id="GO:0016787">
    <property type="term" value="F:hydrolase activity"/>
    <property type="evidence" value="ECO:0007669"/>
    <property type="project" value="UniProtKB-KW"/>
</dbReference>
<dbReference type="InterPro" id="IPR015797">
    <property type="entry name" value="NUDIX_hydrolase-like_dom_sf"/>
</dbReference>
<dbReference type="PANTHER" id="PTHR43736:SF1">
    <property type="entry name" value="DIHYDRONEOPTERIN TRIPHOSPHATE DIPHOSPHATASE"/>
    <property type="match status" value="1"/>
</dbReference>
<feature type="domain" description="Nudix hydrolase" evidence="2">
    <location>
        <begin position="18"/>
        <end position="144"/>
    </location>
</feature>
<evidence type="ECO:0000313" key="3">
    <source>
        <dbReference type="EMBL" id="MBT0652846.1"/>
    </source>
</evidence>
<comment type="caution">
    <text evidence="3">The sequence shown here is derived from an EMBL/GenBank/DDBJ whole genome shotgun (WGS) entry which is preliminary data.</text>
</comment>
<dbReference type="SUPFAM" id="SSF55811">
    <property type="entry name" value="Nudix"/>
    <property type="match status" value="1"/>
</dbReference>
<dbReference type="EMBL" id="JAHCVK010000002">
    <property type="protein sequence ID" value="MBT0652846.1"/>
    <property type="molecule type" value="Genomic_DNA"/>
</dbReference>
<evidence type="ECO:0000259" key="2">
    <source>
        <dbReference type="PROSITE" id="PS51462"/>
    </source>
</evidence>
<dbReference type="Gene3D" id="3.90.79.10">
    <property type="entry name" value="Nucleoside Triphosphate Pyrophosphohydrolase"/>
    <property type="match status" value="1"/>
</dbReference>
<keyword evidence="4" id="KW-1185">Reference proteome</keyword>
<name>A0ABS5SE13_9BACT</name>
<dbReference type="InterPro" id="IPR020476">
    <property type="entry name" value="Nudix_hydrolase"/>
</dbReference>
<dbReference type="PANTHER" id="PTHR43736">
    <property type="entry name" value="ADP-RIBOSE PYROPHOSPHATASE"/>
    <property type="match status" value="1"/>
</dbReference>
<reference evidence="3 4" key="1">
    <citation type="submission" date="2021-05" db="EMBL/GenBank/DDBJ databases">
        <title>The draft genome of Geobacter luticola JCM 17780.</title>
        <authorList>
            <person name="Xu Z."/>
            <person name="Masuda Y."/>
            <person name="Itoh H."/>
            <person name="Senoo K."/>
        </authorList>
    </citation>
    <scope>NUCLEOTIDE SEQUENCE [LARGE SCALE GENOMIC DNA]</scope>
    <source>
        <strain evidence="3 4">JCM 17780</strain>
    </source>
</reference>
<dbReference type="PROSITE" id="PS51462">
    <property type="entry name" value="NUDIX"/>
    <property type="match status" value="1"/>
</dbReference>
<dbReference type="CDD" id="cd18873">
    <property type="entry name" value="NUDIX_NadM_like"/>
    <property type="match status" value="1"/>
</dbReference>
<accession>A0ABS5SE13</accession>
<dbReference type="PRINTS" id="PR00502">
    <property type="entry name" value="NUDIXFAMILY"/>
</dbReference>
<gene>
    <name evidence="3" type="ORF">KI810_07245</name>
</gene>
<organism evidence="3 4">
    <name type="scientific">Geomobilimonas luticola</name>
    <dbReference type="NCBI Taxonomy" id="1114878"/>
    <lineage>
        <taxon>Bacteria</taxon>
        <taxon>Pseudomonadati</taxon>
        <taxon>Thermodesulfobacteriota</taxon>
        <taxon>Desulfuromonadia</taxon>
        <taxon>Geobacterales</taxon>
        <taxon>Geobacteraceae</taxon>
        <taxon>Geomobilimonas</taxon>
    </lineage>
</organism>
<dbReference type="Pfam" id="PF00293">
    <property type="entry name" value="NUDIX"/>
    <property type="match status" value="1"/>
</dbReference>
<protein>
    <submittedName>
        <fullName evidence="3">NUDIX hydrolase</fullName>
    </submittedName>
</protein>
<proteinExistence type="predicted"/>
<evidence type="ECO:0000313" key="4">
    <source>
        <dbReference type="Proteomes" id="UP000756860"/>
    </source>
</evidence>
<evidence type="ECO:0000256" key="1">
    <source>
        <dbReference type="ARBA" id="ARBA00022801"/>
    </source>
</evidence>
<keyword evidence="1 3" id="KW-0378">Hydrolase</keyword>
<sequence length="150" mass="16343">MPRAYLACPACGAQVKVYRNPVPTVDIIIEMAEGIVLIERRNEPFGWALPGGFVDYGETLEDAAIREAREETSLEIGSLRLVGCYSDPSRDARMHTISTVYATKGSGIPHAADDAAGLDVFPLAALPPSLCFDHAIILQDYIRLKRKGLL</sequence>
<dbReference type="RefSeq" id="WP_214174839.1">
    <property type="nucleotide sequence ID" value="NZ_JAHCVK010000002.1"/>
</dbReference>